<dbReference type="PANTHER" id="PTHR33052">
    <property type="entry name" value="DUF4228 DOMAIN PROTEIN-RELATED"/>
    <property type="match status" value="1"/>
</dbReference>
<comment type="caution">
    <text evidence="2">The sequence shown here is derived from an EMBL/GenBank/DDBJ whole genome shotgun (WGS) entry which is preliminary data.</text>
</comment>
<dbReference type="OrthoDB" id="1921976at2759"/>
<dbReference type="Gene3D" id="6.10.140.1730">
    <property type="match status" value="1"/>
</dbReference>
<proteinExistence type="predicted"/>
<dbReference type="Pfam" id="PF14009">
    <property type="entry name" value="PADRE"/>
    <property type="match status" value="1"/>
</dbReference>
<keyword evidence="3" id="KW-1185">Reference proteome</keyword>
<name>A0A835TJV2_9ROSI</name>
<evidence type="ECO:0000313" key="3">
    <source>
        <dbReference type="Proteomes" id="UP000657918"/>
    </source>
</evidence>
<feature type="region of interest" description="Disordered" evidence="1">
    <location>
        <begin position="188"/>
        <end position="210"/>
    </location>
</feature>
<sequence>MGNYITYHSSSNSAGTGRVILSDGRVFEFDTPLTAAELMLEYPQQVVVEFRSDLTGKRPAPLPADSKLDLKKVYLMLPKKRGIPASLSSEEVRHVLLSANSVLRSRSLLSSSRYFPLFSRICPAGNGEVITQKKERLVEEKSFMEKFDSDELTEIFESRPDYLSRQLSGKGTWKPSLDTIKEKKMDPEFLRNQRYARKHNKKNGESATEE</sequence>
<organism evidence="2 3">
    <name type="scientific">Salix dunnii</name>
    <dbReference type="NCBI Taxonomy" id="1413687"/>
    <lineage>
        <taxon>Eukaryota</taxon>
        <taxon>Viridiplantae</taxon>
        <taxon>Streptophyta</taxon>
        <taxon>Embryophyta</taxon>
        <taxon>Tracheophyta</taxon>
        <taxon>Spermatophyta</taxon>
        <taxon>Magnoliopsida</taxon>
        <taxon>eudicotyledons</taxon>
        <taxon>Gunneridae</taxon>
        <taxon>Pentapetalae</taxon>
        <taxon>rosids</taxon>
        <taxon>fabids</taxon>
        <taxon>Malpighiales</taxon>
        <taxon>Salicaceae</taxon>
        <taxon>Saliceae</taxon>
        <taxon>Salix</taxon>
    </lineage>
</organism>
<evidence type="ECO:0000256" key="1">
    <source>
        <dbReference type="SAM" id="MobiDB-lite"/>
    </source>
</evidence>
<protein>
    <submittedName>
        <fullName evidence="2">Uncharacterized protein</fullName>
    </submittedName>
</protein>
<reference evidence="2 3" key="1">
    <citation type="submission" date="2020-10" db="EMBL/GenBank/DDBJ databases">
        <title>Plant Genome Project.</title>
        <authorList>
            <person name="Zhang R.-G."/>
        </authorList>
    </citation>
    <scope>NUCLEOTIDE SEQUENCE [LARGE SCALE GENOMIC DNA]</scope>
    <source>
        <strain evidence="2">FAFU-HL-1</strain>
        <tissue evidence="2">Leaf</tissue>
    </source>
</reference>
<dbReference type="InterPro" id="IPR025322">
    <property type="entry name" value="PADRE_dom"/>
</dbReference>
<evidence type="ECO:0000313" key="2">
    <source>
        <dbReference type="EMBL" id="KAF9688157.1"/>
    </source>
</evidence>
<accession>A0A835TJV2</accession>
<gene>
    <name evidence="2" type="ORF">SADUNF_Sadunf02G0167900</name>
</gene>
<dbReference type="EMBL" id="JADGMS010000002">
    <property type="protein sequence ID" value="KAF9688157.1"/>
    <property type="molecule type" value="Genomic_DNA"/>
</dbReference>
<dbReference type="AlphaFoldDB" id="A0A835TJV2"/>
<dbReference type="Proteomes" id="UP000657918">
    <property type="component" value="Unassembled WGS sequence"/>
</dbReference>